<keyword evidence="4" id="KW-1185">Reference proteome</keyword>
<evidence type="ECO:0000313" key="3">
    <source>
        <dbReference type="EMBL" id="PPH75774.1"/>
    </source>
</evidence>
<sequence length="225" mass="24767">MSADAGRLLTRDEILSLLEEVADRLDARGVGVDAYIIGGLAMAVQLDARRVTADVDGLFQPWEEVRAVAEDLAAERDLPADWLNRRAWSFMAFDVDGDYDATQVQIGKMRVRVASPRVLLAMKIAAGRRKDTDDITALIRHLEIRDPQQVVDIAFDIFGDESMTLTDSRESIFWQASEAIRQAWDAPVTARPASTSGPARRPAGSPADTGGEFTSRDYSEPETSL</sequence>
<evidence type="ECO:0000313" key="4">
    <source>
        <dbReference type="Proteomes" id="UP000239698"/>
    </source>
</evidence>
<dbReference type="RefSeq" id="WP_104249125.1">
    <property type="nucleotide sequence ID" value="NZ_PSUD01000023.1"/>
</dbReference>
<evidence type="ECO:0000259" key="2">
    <source>
        <dbReference type="Pfam" id="PF19502"/>
    </source>
</evidence>
<dbReference type="SUPFAM" id="SSF81301">
    <property type="entry name" value="Nucleotidyltransferase"/>
    <property type="match status" value="1"/>
</dbReference>
<gene>
    <name evidence="3" type="ORF">C5C40_10775</name>
</gene>
<feature type="domain" description="DUF6036" evidence="2">
    <location>
        <begin position="18"/>
        <end position="137"/>
    </location>
</feature>
<dbReference type="Proteomes" id="UP000239698">
    <property type="component" value="Unassembled WGS sequence"/>
</dbReference>
<dbReference type="InterPro" id="IPR045792">
    <property type="entry name" value="DUF6036"/>
</dbReference>
<evidence type="ECO:0000256" key="1">
    <source>
        <dbReference type="SAM" id="MobiDB-lite"/>
    </source>
</evidence>
<accession>A0ABX5ABB4</accession>
<dbReference type="EMBL" id="PSVT01000022">
    <property type="protein sequence ID" value="PPH75774.1"/>
    <property type="molecule type" value="Genomic_DNA"/>
</dbReference>
<comment type="caution">
    <text evidence="3">The sequence shown here is derived from an EMBL/GenBank/DDBJ whole genome shotgun (WGS) entry which is preliminary data.</text>
</comment>
<name>A0ABX5ABB4_RATRA</name>
<protein>
    <recommendedName>
        <fullName evidence="2">DUF6036 domain-containing protein</fullName>
    </recommendedName>
</protein>
<dbReference type="Pfam" id="PF19502">
    <property type="entry name" value="DUF6036"/>
    <property type="match status" value="1"/>
</dbReference>
<proteinExistence type="predicted"/>
<dbReference type="InterPro" id="IPR043519">
    <property type="entry name" value="NT_sf"/>
</dbReference>
<organism evidence="3 4">
    <name type="scientific">Rathayibacter rathayi</name>
    <name type="common">Corynebacterium rathayi</name>
    <dbReference type="NCBI Taxonomy" id="33887"/>
    <lineage>
        <taxon>Bacteria</taxon>
        <taxon>Bacillati</taxon>
        <taxon>Actinomycetota</taxon>
        <taxon>Actinomycetes</taxon>
        <taxon>Micrococcales</taxon>
        <taxon>Microbacteriaceae</taxon>
        <taxon>Rathayibacter</taxon>
    </lineage>
</organism>
<reference evidence="3 4" key="1">
    <citation type="submission" date="2018-02" db="EMBL/GenBank/DDBJ databases">
        <title>Bacteriophage NCPPB3778 and a type I-E CRISPR drive the evolution of the US Biological Select Agent, Rathayibacter toxicus.</title>
        <authorList>
            <person name="Davis E.W.II."/>
            <person name="Tabima J.F."/>
            <person name="Weisberg A.J."/>
            <person name="Lopes L.D."/>
            <person name="Wiseman M.S."/>
            <person name="Wiseman M.S."/>
            <person name="Pupko T."/>
            <person name="Belcher M.S."/>
            <person name="Sechler A.J."/>
            <person name="Tancos M.A."/>
            <person name="Schroeder B.K."/>
            <person name="Murray T.D."/>
            <person name="Luster D.G."/>
            <person name="Schneider W.L."/>
            <person name="Rogers E."/>
            <person name="Andreote F.D."/>
            <person name="Grunwald N.J."/>
            <person name="Putnam M.L."/>
            <person name="Chang J.H."/>
        </authorList>
    </citation>
    <scope>NUCLEOTIDE SEQUENCE [LARGE SCALE GENOMIC DNA]</scope>
    <source>
        <strain evidence="3 4">AY1D6</strain>
    </source>
</reference>
<feature type="region of interest" description="Disordered" evidence="1">
    <location>
        <begin position="185"/>
        <end position="225"/>
    </location>
</feature>